<evidence type="ECO:0000313" key="3">
    <source>
        <dbReference type="WormBase" id="Y46H3A.7a"/>
    </source>
</evidence>
<dbReference type="Proteomes" id="UP000001940">
    <property type="component" value="Chromosome V"/>
</dbReference>
<dbReference type="UCSC" id="Y46H3A.7">
    <property type="organism name" value="c. elegans"/>
</dbReference>
<protein>
    <submittedName>
        <fullName evidence="1">Mitochondrial Ribosomal Protein, Large</fullName>
    </submittedName>
</protein>
<dbReference type="GO" id="GO:0005840">
    <property type="term" value="C:ribosome"/>
    <property type="evidence" value="ECO:0007669"/>
    <property type="project" value="UniProtKB-KW"/>
</dbReference>
<dbReference type="PaxDb" id="6239-Y46H3A.7"/>
<dbReference type="SMR" id="Q4W5T0"/>
<keyword evidence="4" id="KW-1267">Proteomics identification</keyword>
<dbReference type="InterPro" id="IPR018163">
    <property type="entry name" value="Thr/Ala-tRNA-synth_IIc_edit"/>
</dbReference>
<dbReference type="AGR" id="WB:WBGene00044344"/>
<dbReference type="CTD" id="3565110"/>
<dbReference type="OrthoDB" id="5870821at2759"/>
<dbReference type="PRO" id="PR:Q4W5T0"/>
<reference evidence="1 2" key="1">
    <citation type="journal article" date="1998" name="Science">
        <title>Genome sequence of the nematode C. elegans: a platform for investigating biology.</title>
        <authorList>
            <consortium name="The C. elegans sequencing consortium"/>
            <person name="Sulson J.E."/>
            <person name="Waterston R."/>
        </authorList>
    </citation>
    <scope>NUCLEOTIDE SEQUENCE [LARGE SCALE GENOMIC DNA]</scope>
    <source>
        <strain evidence="1 2">Bristol N2</strain>
    </source>
</reference>
<name>Q4W5T0_CAEEL</name>
<dbReference type="RefSeq" id="NP_001024247.1">
    <property type="nucleotide sequence ID" value="NM_001029076.7"/>
</dbReference>
<sequence>MKLPVRSLLAIRSASTAVASAENAVPASVPAATLSSEFFDHIRHQVYGDLKKVDKVVVSVRTEDKAQPVLVNRNVSTSFHCFNHISKHFADDAVLVEVHPSVGGAYFSSVNQPLQDQAEIRKIGFDSAEDVNLVNDAYWRSCSLVTAAFLKEALDVDVDFRFPRGNIENGYFSVDVKGLNGNVFTLDELNTINRFGKSYIREEKQFEVIAVPTSVAEASGIHGDHLVRIGRQVFSTDGPCINSTRQIGRFTIFRSKSSGKSVIVGGVSIPMKQPTSSYSWSLVAKNAVQKFSKNA</sequence>
<dbReference type="Bgee" id="WBGene00044344">
    <property type="expression patterns" value="Expressed in pharyngeal muscle cell (C elegans) and 3 other cell types or tissues"/>
</dbReference>
<dbReference type="Reactome" id="R-CEL-5389840">
    <property type="pathway name" value="Mitochondrial translation elongation"/>
</dbReference>
<keyword evidence="1" id="KW-0689">Ribosomal protein</keyword>
<accession>Q4W5T0</accession>
<organism evidence="1 2">
    <name type="scientific">Caenorhabditis elegans</name>
    <dbReference type="NCBI Taxonomy" id="6239"/>
    <lineage>
        <taxon>Eukaryota</taxon>
        <taxon>Metazoa</taxon>
        <taxon>Ecdysozoa</taxon>
        <taxon>Nematoda</taxon>
        <taxon>Chromadorea</taxon>
        <taxon>Rhabditida</taxon>
        <taxon>Rhabditina</taxon>
        <taxon>Rhabditomorpha</taxon>
        <taxon>Rhabditoidea</taxon>
        <taxon>Rhabditidae</taxon>
        <taxon>Peloderinae</taxon>
        <taxon>Caenorhabditis</taxon>
    </lineage>
</organism>
<evidence type="ECO:0000313" key="1">
    <source>
        <dbReference type="EMBL" id="CCD70653.1"/>
    </source>
</evidence>
<dbReference type="GeneID" id="3565110"/>
<gene>
    <name evidence="1 3" type="primary">mrpl-39</name>
    <name evidence="1" type="ORF">CELE_Y46H3A.7</name>
    <name evidence="3" type="ORF">Y46H3A.7</name>
</gene>
<dbReference type="OMA" id="KVFWTIE"/>
<evidence type="ECO:0007829" key="4">
    <source>
        <dbReference type="PeptideAtlas" id="Q4W5T0"/>
    </source>
</evidence>
<dbReference type="EMBL" id="BX284605">
    <property type="protein sequence ID" value="CCD70653.1"/>
    <property type="molecule type" value="Genomic_DNA"/>
</dbReference>
<dbReference type="GO" id="GO:0005739">
    <property type="term" value="C:mitochondrion"/>
    <property type="evidence" value="ECO:0000318"/>
    <property type="project" value="GO_Central"/>
</dbReference>
<dbReference type="PeptideAtlas" id="Q4W5T0"/>
<dbReference type="HOGENOM" id="CLU_083419_0_0_1"/>
<dbReference type="KEGG" id="cel:CELE_Y46H3A.7"/>
<dbReference type="PhylomeDB" id="Q4W5T0"/>
<proteinExistence type="evidence at protein level"/>
<dbReference type="WormBase" id="Y46H3A.7a">
    <property type="protein sequence ID" value="CE38646"/>
    <property type="gene ID" value="WBGene00044344"/>
    <property type="gene designation" value="mrpl-39"/>
</dbReference>
<dbReference type="Reactome" id="R-CEL-9937383">
    <property type="pathway name" value="Mitochondrial ribosome-associated quality control"/>
</dbReference>
<dbReference type="SUPFAM" id="SSF55186">
    <property type="entry name" value="ThrRS/AlaRS common domain"/>
    <property type="match status" value="1"/>
</dbReference>
<evidence type="ECO:0000313" key="2">
    <source>
        <dbReference type="Proteomes" id="UP000001940"/>
    </source>
</evidence>
<dbReference type="eggNOG" id="KOG1637">
    <property type="taxonomic scope" value="Eukaryota"/>
</dbReference>
<dbReference type="GO" id="GO:0000166">
    <property type="term" value="F:nucleotide binding"/>
    <property type="evidence" value="ECO:0007669"/>
    <property type="project" value="InterPro"/>
</dbReference>
<dbReference type="Reactome" id="R-CEL-5419276">
    <property type="pathway name" value="Mitochondrial translation termination"/>
</dbReference>
<dbReference type="InParanoid" id="Q4W5T0"/>
<keyword evidence="1" id="KW-0687">Ribonucleoprotein</keyword>
<dbReference type="STRING" id="6239.Y46H3A.7a.1"/>
<keyword evidence="2" id="KW-1185">Reference proteome</keyword>
<dbReference type="AlphaFoldDB" id="Q4W5T0"/>
<dbReference type="FunCoup" id="Q4W5T0">
    <property type="interactions" value="2035"/>
</dbReference>